<dbReference type="Gene3D" id="1.25.40.390">
    <property type="match status" value="1"/>
</dbReference>
<name>A0A1N6E6I5_9BACT</name>
<evidence type="ECO:0000259" key="1">
    <source>
        <dbReference type="Pfam" id="PF14322"/>
    </source>
</evidence>
<organism evidence="2 3">
    <name type="scientific">Algoriphagus halophilus</name>
    <dbReference type="NCBI Taxonomy" id="226505"/>
    <lineage>
        <taxon>Bacteria</taxon>
        <taxon>Pseudomonadati</taxon>
        <taxon>Bacteroidota</taxon>
        <taxon>Cytophagia</taxon>
        <taxon>Cytophagales</taxon>
        <taxon>Cyclobacteriaceae</taxon>
        <taxon>Algoriphagus</taxon>
    </lineage>
</organism>
<evidence type="ECO:0000313" key="3">
    <source>
        <dbReference type="Proteomes" id="UP000185221"/>
    </source>
</evidence>
<feature type="domain" description="SusD-like N-terminal" evidence="1">
    <location>
        <begin position="23"/>
        <end position="219"/>
    </location>
</feature>
<dbReference type="AlphaFoldDB" id="A0A1N6E6I5"/>
<dbReference type="STRING" id="226505.SAMN05444394_1772"/>
<protein>
    <submittedName>
        <fullName evidence="2">Starch-binding associating with outer membrane</fullName>
    </submittedName>
</protein>
<dbReference type="PROSITE" id="PS51257">
    <property type="entry name" value="PROKAR_LIPOPROTEIN"/>
    <property type="match status" value="1"/>
</dbReference>
<gene>
    <name evidence="2" type="ORF">SAMN05444394_1772</name>
</gene>
<reference evidence="3" key="1">
    <citation type="submission" date="2016-11" db="EMBL/GenBank/DDBJ databases">
        <authorList>
            <person name="Varghese N."/>
            <person name="Submissions S."/>
        </authorList>
    </citation>
    <scope>NUCLEOTIDE SEQUENCE [LARGE SCALE GENOMIC DNA]</scope>
    <source>
        <strain evidence="3">DSM 15292</strain>
    </source>
</reference>
<dbReference type="RefSeq" id="WP_074224468.1">
    <property type="nucleotide sequence ID" value="NZ_FSRC01000001.1"/>
</dbReference>
<dbReference type="EMBL" id="FSRC01000001">
    <property type="protein sequence ID" value="SIN78603.1"/>
    <property type="molecule type" value="Genomic_DNA"/>
</dbReference>
<accession>A0A1N6E6I5</accession>
<evidence type="ECO:0000313" key="2">
    <source>
        <dbReference type="EMBL" id="SIN78603.1"/>
    </source>
</evidence>
<proteinExistence type="predicted"/>
<dbReference type="SUPFAM" id="SSF48452">
    <property type="entry name" value="TPR-like"/>
    <property type="match status" value="1"/>
</dbReference>
<keyword evidence="3" id="KW-1185">Reference proteome</keyword>
<dbReference type="OrthoDB" id="653598at2"/>
<dbReference type="Proteomes" id="UP000185221">
    <property type="component" value="Unassembled WGS sequence"/>
</dbReference>
<dbReference type="InterPro" id="IPR033985">
    <property type="entry name" value="SusD-like_N"/>
</dbReference>
<dbReference type="Pfam" id="PF14322">
    <property type="entry name" value="SusD-like_3"/>
    <property type="match status" value="1"/>
</dbReference>
<dbReference type="InterPro" id="IPR011990">
    <property type="entry name" value="TPR-like_helical_dom_sf"/>
</dbReference>
<sequence length="439" mass="50357">MKNIKYLYLSLVVILVLSSCEGFLEEKPEKSILVPNTKEDVRALLDYYTQLNENTLVNFILSDDWQTEDANWERLAPWEQNAYLWKTQVFEPTERSTDYSKFYRKVFTANVSLDVLEKLGLETEIQQLKGEALFIRALAYFELATLFLPSPGIGSEEIKLPVKLSPNINEASEWWSISEVLNQVEEDLWGAYELMASSSQFKNRPNKKVAKAVLARLYLYEGRWEEALDAATEVLEQELGNLMDYHELDSTAAYPFTLFNSEVLYYGVTSSFSVTASAATFINPDLREKYRAGDLRAGLFFSAAATGESLFKGSYNGDYNLFTGIALPEMYLTAGESLIRLERTEEGLALLGMLAEKRYQGWEDWEVQLTKEPLDLVLEERQKEQVFRGTRWMDIKRLFAMGEVMEFPVREIRGELYSLPAPESQFLALPASEVELENR</sequence>